<accession>A0A382IXI4</accession>
<dbReference type="EMBL" id="UINC01070355">
    <property type="protein sequence ID" value="SVC04440.1"/>
    <property type="molecule type" value="Genomic_DNA"/>
</dbReference>
<organism evidence="1">
    <name type="scientific">marine metagenome</name>
    <dbReference type="NCBI Taxonomy" id="408172"/>
    <lineage>
        <taxon>unclassified sequences</taxon>
        <taxon>metagenomes</taxon>
        <taxon>ecological metagenomes</taxon>
    </lineage>
</organism>
<proteinExistence type="predicted"/>
<dbReference type="AlphaFoldDB" id="A0A382IXI4"/>
<reference evidence="1" key="1">
    <citation type="submission" date="2018-05" db="EMBL/GenBank/DDBJ databases">
        <authorList>
            <person name="Lanie J.A."/>
            <person name="Ng W.-L."/>
            <person name="Kazmierczak K.M."/>
            <person name="Andrzejewski T.M."/>
            <person name="Davidsen T.M."/>
            <person name="Wayne K.J."/>
            <person name="Tettelin H."/>
            <person name="Glass J.I."/>
            <person name="Rusch D."/>
            <person name="Podicherti R."/>
            <person name="Tsui H.-C.T."/>
            <person name="Winkler M.E."/>
        </authorList>
    </citation>
    <scope>NUCLEOTIDE SEQUENCE</scope>
</reference>
<feature type="non-terminal residue" evidence="1">
    <location>
        <position position="1"/>
    </location>
</feature>
<name>A0A382IXI4_9ZZZZ</name>
<protein>
    <recommendedName>
        <fullName evidence="2">Autotransporter domain-containing protein</fullName>
    </recommendedName>
</protein>
<gene>
    <name evidence="1" type="ORF">METZ01_LOCUS257294</name>
</gene>
<evidence type="ECO:0000313" key="1">
    <source>
        <dbReference type="EMBL" id="SVC04440.1"/>
    </source>
</evidence>
<evidence type="ECO:0008006" key="2">
    <source>
        <dbReference type="Google" id="ProtNLM"/>
    </source>
</evidence>
<sequence length="308" mass="33458">PINANNSAKLNASITIGNNPLPIESFYDLSIASIDLADYETSYLSSDRTGLGIGASYRVADKLLSFGAVMPIENRSGESLGTNKTLASSLEYGNPENASVALMVGLTREQDTLLGSEGFNAFSLRGAQTTTKFSTLKAQKQLTEKLSLIGLASIARSDMTSPNDSFVGRANNVKSSSFTLLASIKDFTDGDELTFFVSQPDRVSDGWLAIRLPSLADHSRNISYSTKNVNLEPNGREFNYGFSYKKDLTDDLTLALKHSIASNQNHSIDSNIVNSSYLGMAYKDIKLGFVKSLESQKLDAKLAYSYNF</sequence>